<feature type="compositionally biased region" description="Basic residues" evidence="1">
    <location>
        <begin position="3730"/>
        <end position="3742"/>
    </location>
</feature>
<feature type="compositionally biased region" description="Polar residues" evidence="1">
    <location>
        <begin position="3016"/>
        <end position="3027"/>
    </location>
</feature>
<feature type="region of interest" description="Disordered" evidence="1">
    <location>
        <begin position="2041"/>
        <end position="2119"/>
    </location>
</feature>
<feature type="region of interest" description="Disordered" evidence="1">
    <location>
        <begin position="606"/>
        <end position="675"/>
    </location>
</feature>
<feature type="compositionally biased region" description="Polar residues" evidence="1">
    <location>
        <begin position="2828"/>
        <end position="2851"/>
    </location>
</feature>
<feature type="compositionally biased region" description="Basic and acidic residues" evidence="1">
    <location>
        <begin position="2592"/>
        <end position="2612"/>
    </location>
</feature>
<feature type="compositionally biased region" description="Basic and acidic residues" evidence="1">
    <location>
        <begin position="4075"/>
        <end position="4085"/>
    </location>
</feature>
<feature type="region of interest" description="Disordered" evidence="1">
    <location>
        <begin position="426"/>
        <end position="454"/>
    </location>
</feature>
<gene>
    <name evidence="2" type="ORF">BDV26DRAFT_291218</name>
</gene>
<dbReference type="EMBL" id="ML736193">
    <property type="protein sequence ID" value="KAE8379482.1"/>
    <property type="molecule type" value="Genomic_DNA"/>
</dbReference>
<feature type="compositionally biased region" description="Basic residues" evidence="1">
    <location>
        <begin position="3081"/>
        <end position="3091"/>
    </location>
</feature>
<feature type="compositionally biased region" description="Polar residues" evidence="1">
    <location>
        <begin position="3959"/>
        <end position="3973"/>
    </location>
</feature>
<feature type="compositionally biased region" description="Polar residues" evidence="1">
    <location>
        <begin position="1040"/>
        <end position="1056"/>
    </location>
</feature>
<feature type="compositionally biased region" description="Basic and acidic residues" evidence="1">
    <location>
        <begin position="1258"/>
        <end position="1269"/>
    </location>
</feature>
<feature type="region of interest" description="Disordered" evidence="1">
    <location>
        <begin position="527"/>
        <end position="580"/>
    </location>
</feature>
<feature type="compositionally biased region" description="Basic and acidic residues" evidence="1">
    <location>
        <begin position="2852"/>
        <end position="2874"/>
    </location>
</feature>
<feature type="region of interest" description="Disordered" evidence="1">
    <location>
        <begin position="3366"/>
        <end position="3980"/>
    </location>
</feature>
<feature type="compositionally biased region" description="Polar residues" evidence="1">
    <location>
        <begin position="3911"/>
        <end position="3926"/>
    </location>
</feature>
<dbReference type="InterPro" id="IPR053268">
    <property type="entry name" value="Woronin_anchor"/>
</dbReference>
<feature type="compositionally biased region" description="Pro residues" evidence="1">
    <location>
        <begin position="324"/>
        <end position="334"/>
    </location>
</feature>
<feature type="compositionally biased region" description="Polar residues" evidence="1">
    <location>
        <begin position="2730"/>
        <end position="2740"/>
    </location>
</feature>
<feature type="compositionally biased region" description="Basic and acidic residues" evidence="1">
    <location>
        <begin position="3818"/>
        <end position="3837"/>
    </location>
</feature>
<feature type="compositionally biased region" description="Basic and acidic residues" evidence="1">
    <location>
        <begin position="4262"/>
        <end position="4285"/>
    </location>
</feature>
<feature type="region of interest" description="Disordered" evidence="1">
    <location>
        <begin position="1"/>
        <end position="391"/>
    </location>
</feature>
<feature type="compositionally biased region" description="Basic and acidic residues" evidence="1">
    <location>
        <begin position="1280"/>
        <end position="1296"/>
    </location>
</feature>
<feature type="compositionally biased region" description="Polar residues" evidence="1">
    <location>
        <begin position="2362"/>
        <end position="2373"/>
    </location>
</feature>
<dbReference type="PANTHER" id="PTHR40641">
    <property type="entry name" value="INVOLUCRIN REPEAT PROTEIN (AFU_ORTHOLOGUE AFUA_2G08060)"/>
    <property type="match status" value="1"/>
</dbReference>
<feature type="region of interest" description="Disordered" evidence="1">
    <location>
        <begin position="1165"/>
        <end position="1241"/>
    </location>
</feature>
<feature type="compositionally biased region" description="Basic and acidic residues" evidence="1">
    <location>
        <begin position="4960"/>
        <end position="4976"/>
    </location>
</feature>
<feature type="compositionally biased region" description="Polar residues" evidence="1">
    <location>
        <begin position="3661"/>
        <end position="3671"/>
    </location>
</feature>
<feature type="region of interest" description="Disordered" evidence="1">
    <location>
        <begin position="867"/>
        <end position="938"/>
    </location>
</feature>
<feature type="region of interest" description="Disordered" evidence="1">
    <location>
        <begin position="687"/>
        <end position="750"/>
    </location>
</feature>
<feature type="compositionally biased region" description="Polar residues" evidence="1">
    <location>
        <begin position="2056"/>
        <end position="2068"/>
    </location>
</feature>
<feature type="compositionally biased region" description="Low complexity" evidence="1">
    <location>
        <begin position="3870"/>
        <end position="3882"/>
    </location>
</feature>
<feature type="region of interest" description="Disordered" evidence="1">
    <location>
        <begin position="1258"/>
        <end position="1397"/>
    </location>
</feature>
<dbReference type="PANTHER" id="PTHR40641:SF2">
    <property type="entry name" value="INVOLUCRIN REPEAT PROTEIN"/>
    <property type="match status" value="1"/>
</dbReference>
<feature type="compositionally biased region" description="Basic residues" evidence="1">
    <location>
        <begin position="3170"/>
        <end position="3181"/>
    </location>
</feature>
<feature type="compositionally biased region" description="Basic and acidic residues" evidence="1">
    <location>
        <begin position="4240"/>
        <end position="4254"/>
    </location>
</feature>
<feature type="region of interest" description="Disordered" evidence="1">
    <location>
        <begin position="4035"/>
        <end position="4285"/>
    </location>
</feature>
<feature type="region of interest" description="Disordered" evidence="1">
    <location>
        <begin position="1121"/>
        <end position="1146"/>
    </location>
</feature>
<keyword evidence="3" id="KW-1185">Reference proteome</keyword>
<feature type="region of interest" description="Disordered" evidence="1">
    <location>
        <begin position="2362"/>
        <end position="2402"/>
    </location>
</feature>
<reference evidence="2 3" key="1">
    <citation type="submission" date="2019-04" db="EMBL/GenBank/DDBJ databases">
        <title>Friends and foes A comparative genomics studyof 23 Aspergillus species from section Flavi.</title>
        <authorList>
            <consortium name="DOE Joint Genome Institute"/>
            <person name="Kjaerbolling I."/>
            <person name="Vesth T."/>
            <person name="Frisvad J.C."/>
            <person name="Nybo J.L."/>
            <person name="Theobald S."/>
            <person name="Kildgaard S."/>
            <person name="Isbrandt T."/>
            <person name="Kuo A."/>
            <person name="Sato A."/>
            <person name="Lyhne E.K."/>
            <person name="Kogle M.E."/>
            <person name="Wiebenga A."/>
            <person name="Kun R.S."/>
            <person name="Lubbers R.J."/>
            <person name="Makela M.R."/>
            <person name="Barry K."/>
            <person name="Chovatia M."/>
            <person name="Clum A."/>
            <person name="Daum C."/>
            <person name="Haridas S."/>
            <person name="He G."/>
            <person name="LaButti K."/>
            <person name="Lipzen A."/>
            <person name="Mondo S."/>
            <person name="Riley R."/>
            <person name="Salamov A."/>
            <person name="Simmons B.A."/>
            <person name="Magnuson J.K."/>
            <person name="Henrissat B."/>
            <person name="Mortensen U.H."/>
            <person name="Larsen T.O."/>
            <person name="Devries R.P."/>
            <person name="Grigoriev I.V."/>
            <person name="Machida M."/>
            <person name="Baker S.E."/>
            <person name="Andersen M.R."/>
        </authorList>
    </citation>
    <scope>NUCLEOTIDE SEQUENCE [LARGE SCALE GENOMIC DNA]</scope>
    <source>
        <strain evidence="2 3">IBT 29228</strain>
    </source>
</reference>
<protein>
    <recommendedName>
        <fullName evidence="4">Involucrin repeat protein</fullName>
    </recommendedName>
</protein>
<dbReference type="OrthoDB" id="5365701at2759"/>
<feature type="compositionally biased region" description="Polar residues" evidence="1">
    <location>
        <begin position="3891"/>
        <end position="3902"/>
    </location>
</feature>
<feature type="region of interest" description="Disordered" evidence="1">
    <location>
        <begin position="4960"/>
        <end position="5047"/>
    </location>
</feature>
<feature type="compositionally biased region" description="Basic residues" evidence="1">
    <location>
        <begin position="4331"/>
        <end position="4342"/>
    </location>
</feature>
<feature type="compositionally biased region" description="Basic and acidic residues" evidence="1">
    <location>
        <begin position="5011"/>
        <end position="5022"/>
    </location>
</feature>
<feature type="compositionally biased region" description="Polar residues" evidence="1">
    <location>
        <begin position="4994"/>
        <end position="5008"/>
    </location>
</feature>
<feature type="compositionally biased region" description="Basic and acidic residues" evidence="1">
    <location>
        <begin position="1135"/>
        <end position="1144"/>
    </location>
</feature>
<feature type="compositionally biased region" description="Basic and acidic residues" evidence="1">
    <location>
        <begin position="1369"/>
        <end position="1385"/>
    </location>
</feature>
<feature type="compositionally biased region" description="Basic residues" evidence="1">
    <location>
        <begin position="3432"/>
        <end position="3443"/>
    </location>
</feature>
<feature type="compositionally biased region" description="Basic residues" evidence="1">
    <location>
        <begin position="3509"/>
        <end position="3522"/>
    </location>
</feature>
<feature type="compositionally biased region" description="Low complexity" evidence="1">
    <location>
        <begin position="3697"/>
        <end position="3727"/>
    </location>
</feature>
<feature type="compositionally biased region" description="Polar residues" evidence="1">
    <location>
        <begin position="370"/>
        <end position="382"/>
    </location>
</feature>
<feature type="compositionally biased region" description="Polar residues" evidence="1">
    <location>
        <begin position="3264"/>
        <end position="3278"/>
    </location>
</feature>
<feature type="compositionally biased region" description="Polar residues" evidence="1">
    <location>
        <begin position="2090"/>
        <end position="2102"/>
    </location>
</feature>
<feature type="compositionally biased region" description="Basic and acidic residues" evidence="1">
    <location>
        <begin position="4584"/>
        <end position="4611"/>
    </location>
</feature>
<feature type="compositionally biased region" description="Polar residues" evidence="1">
    <location>
        <begin position="2223"/>
        <end position="2241"/>
    </location>
</feature>
<feature type="compositionally biased region" description="Polar residues" evidence="1">
    <location>
        <begin position="1791"/>
        <end position="1801"/>
    </location>
</feature>
<feature type="compositionally biased region" description="Polar residues" evidence="1">
    <location>
        <begin position="2751"/>
        <end position="2762"/>
    </location>
</feature>
<feature type="region of interest" description="Disordered" evidence="1">
    <location>
        <begin position="3290"/>
        <end position="3354"/>
    </location>
</feature>
<feature type="compositionally biased region" description="Basic residues" evidence="1">
    <location>
        <begin position="1618"/>
        <end position="1628"/>
    </location>
</feature>
<evidence type="ECO:0008006" key="4">
    <source>
        <dbReference type="Google" id="ProtNLM"/>
    </source>
</evidence>
<feature type="compositionally biased region" description="Basic residues" evidence="1">
    <location>
        <begin position="537"/>
        <end position="548"/>
    </location>
</feature>
<feature type="compositionally biased region" description="Basic residues" evidence="1">
    <location>
        <begin position="2961"/>
        <end position="2971"/>
    </location>
</feature>
<feature type="region of interest" description="Disordered" evidence="1">
    <location>
        <begin position="1530"/>
        <end position="1889"/>
    </location>
</feature>
<feature type="compositionally biased region" description="Basic residues" evidence="1">
    <location>
        <begin position="741"/>
        <end position="750"/>
    </location>
</feature>
<feature type="compositionally biased region" description="Basic and acidic residues" evidence="1">
    <location>
        <begin position="1650"/>
        <end position="1666"/>
    </location>
</feature>
<feature type="compositionally biased region" description="Polar residues" evidence="1">
    <location>
        <begin position="4395"/>
        <end position="4405"/>
    </location>
</feature>
<proteinExistence type="predicted"/>
<feature type="compositionally biased region" description="Low complexity" evidence="1">
    <location>
        <begin position="708"/>
        <end position="719"/>
    </location>
</feature>
<feature type="compositionally biased region" description="Basic and acidic residues" evidence="1">
    <location>
        <begin position="4519"/>
        <end position="4542"/>
    </location>
</feature>
<feature type="compositionally biased region" description="Polar residues" evidence="1">
    <location>
        <begin position="612"/>
        <end position="622"/>
    </location>
</feature>
<feature type="region of interest" description="Disordered" evidence="1">
    <location>
        <begin position="2282"/>
        <end position="2346"/>
    </location>
</feature>
<feature type="region of interest" description="Disordered" evidence="1">
    <location>
        <begin position="2222"/>
        <end position="2256"/>
    </location>
</feature>
<feature type="compositionally biased region" description="Polar residues" evidence="1">
    <location>
        <begin position="4043"/>
        <end position="4064"/>
    </location>
</feature>
<feature type="compositionally biased region" description="Basic and acidic residues" evidence="1">
    <location>
        <begin position="3936"/>
        <end position="3951"/>
    </location>
</feature>
<feature type="compositionally biased region" description="Basic and acidic residues" evidence="1">
    <location>
        <begin position="4436"/>
        <end position="4446"/>
    </location>
</feature>
<feature type="compositionally biased region" description="Basic and acidic residues" evidence="1">
    <location>
        <begin position="90"/>
        <end position="123"/>
    </location>
</feature>
<feature type="compositionally biased region" description="Basic residues" evidence="1">
    <location>
        <begin position="886"/>
        <end position="897"/>
    </location>
</feature>
<feature type="compositionally biased region" description="Basic and acidic residues" evidence="1">
    <location>
        <begin position="1179"/>
        <end position="1198"/>
    </location>
</feature>
<feature type="compositionally biased region" description="Basic and acidic residues" evidence="1">
    <location>
        <begin position="3762"/>
        <end position="3782"/>
    </location>
</feature>
<feature type="compositionally biased region" description="Polar residues" evidence="1">
    <location>
        <begin position="3038"/>
        <end position="3053"/>
    </location>
</feature>
<evidence type="ECO:0000313" key="2">
    <source>
        <dbReference type="EMBL" id="KAE8379482.1"/>
    </source>
</evidence>
<feature type="compositionally biased region" description="Basic and acidic residues" evidence="1">
    <location>
        <begin position="3471"/>
        <end position="3484"/>
    </location>
</feature>
<feature type="compositionally biased region" description="Low complexity" evidence="1">
    <location>
        <begin position="3099"/>
        <end position="3113"/>
    </location>
</feature>
<sequence length="5588" mass="606632">MFKALLAGGRSSDARSSSSAKSSNRRRTDSKASSTASRKSSRGDDRDRGFGDLSTYSSSGNRSKRYAPSAAGESVASSYATAEPHSAIEPGRDIIERVPRRRDTNDSERRDRYIDSDNSDDKARPRRNRSRSRSRERTRGRYDNIDEGDNGNRDSGYHRERQRTQPTEMPISPGVPISGAGADLTAEVGISSHPQPPPPFHNTHPVTSMPSPPNVPGVYDPHVQQQFPGQFPAFVAEPYRPPNPAGEAADYYGDQGQSVAQQPGVRPKPPTVIPNSQAHLMPASPSANPPPEPSSMGQVGAAAAYYEDDADPEIQIPEQSSKPPSGPAPKPPRPTIQTEGASGPAATAIGHDEGNPQDIGSGSPPLLVGSTPTFVPPTGTNPSKPPNAHGVNTAVGAAAVGAAAGYMMGHHHQSSLNAEHSFQYGNQNYEEGPANVVEHTGPHTYPDQLNAPPYTAGVEEAAPYAAHPSHPHHAALYHGAPFQSGPLAFQQRQRGPLYKFLDFWRDTEGVGMFEDYTETIGVCKHCFEPGTSSRDAPRKHSYKPRRRSSDRYSNGSRVEKASRYSSSEDEGRRRKKTSTGSWLPGMLAGYTVKSLFNNRDFEDTYSVRSGRAVSSTSDNESLSMLEKQNHTSRGIYGRSRRRSYEDLRDYESRRLPRAGSHSRSRSSSRSEKHSALRNAALGAAIGTAAASVSQPRVQSQRKAKNRKSSSSESSFVDISRPAKKSVGGGLSSFFTASSENRRKRHAKKRRSIFSFNNSSSSSLDADLAFGSGYAKRSSGKSKKMSKKKDQEDVDAALLGLGATATAIAASTHYRSRRAGEILVRKVPTPARLGYSSNDDAWEDVDSGDQSSSSVNSALAFGGSGLYGSNASPSSDSGTSLWGWRWGNRKGKKQKSTRSKILESRSPEYNNQGRRTSEDTVGGAGSLQHVAPVPTSDPSRFDAVNISPFPQQPALIRPGPIPLQQPQPVTPVSQAVYTSQGETIHAYTTPSRPPPFANTFAHYDYHAQASRDGPGEHEAPLYPYHTDMPSKNTRPPRRSDSSPVFNTESLEGTSASSVKRRSTMKDQGSVQFDLTREQAEKERRADHLERLKRDYGHQGVQLIDRESEMAAQEDKHMLERYYEGHRDSDYGSQEQYGREPRRERGPASWVDLATAGAIGGTAVASVLSGQGSTGGFSESSQRRYYERSEKRRAERRRMPGSEMSTGFSMADRASDDVDQPPNPAPAQEHVKTSVSRDIPRKKPAYDDYAQFFAPKELRHSSDTYARREPAPRPTVIEMEPESQKIKATEEPHSECRDLPWPVPELKLIEPTPPQSQCGSAKDIASPISSPPEVSEDDRITKRSTTGSRVSWGKHETHEYEIPSTSSEIDSADHDITADRGREKRTDTVPTRKVPTIQADMSKGAASEYGTDIEFAATVAAATAAVGFNPALVSDIREKLVSPPGAHGYVDEVAVLNDGEKQPIVEKFVEDGPLYSEPVSMSDRVRTFHDDQPSSIAQEVIQQLTGKQASEDGELPGRAVDELNEVQRTLAFEDKHFGPDSPPEEALNIPGGFELVEPPSQQELCEDTQEPTQHDSRSIIPTATLSETPMEEASYRKDGHEPDTPSRAGPPAIEEDSTAGKKKRKKRSSKRASDAFDDSISVTSSPAGFEEASDRGKSADEQTKEKKTGGLLSNLFGSKVSEPVASRKSSSDSYPPREVQSEVGPRASGESRRQRREEKRRQKYGEIADLDKTTEREKDRTISQDGDDQPSFLAGSPEMPYQVGDGDHEGASGRFSSTDADLTGLGLDVFEQRSINRSTSPTVSGRAIDLSPKSQSRPSSPPLARGHEEGQQSRRSSGARPVESPTAVPLHFRRPPTTSPRAHRSPSVGSIAAPSPGSPTGRSRRPASGEFIYSREVRPLWLVEHHGSKTEVQPEEPLPSLPSSKTSSVNASAEDLASLQDERSWEKLELGPIIHRDQRSIDVDMPYNSQHEVLGSEEVTPTAADFGQMNTHQLPRKDMPKYEFHSPSELLQDPCTYAELPPSPPIAFLPSVEGSAVSIKDDGMLERNLDSLPPLPMSQPSTPENEQLHASGTIEEDLTREPIAPNVGAPRTSENNTPADADTSITKELDVDLPDLQPYDEKPLTKAMQGSIEPGDVLLSHESFPRDLPDEAVPVLPAVQLPTTEAVKKDREAPGHLATSPVDVAHVAIADTVLPTGEERALSAESLQAVVTDDANEGIIAVPNEKSQPQETHGMQPEPQNSEMGCDDPPGNANAKPEFNSDLISANILPIEGRETEVVDGIAMTGSAKPTTESTDNATDEAMQAPIEEIAVNATSPGSSKKKKKDKKKKNKSMDLHEQEPQNTAAMVGAAPSALEDIKKIAGATTQGEVSTEQISPLEGTKNPSEVGVEPIADLPKPDDSANVQVSVDMPVPEPEPAVNITQTEDKLAAEIELPAKVLKAGEEAGMQAIEGRPLSDGDPIVQAENPQDVVDLEISMDSPMQEPSLEISQPEDTYLAASTSTTAQKPNIEVLGTDIAQEPKVTTSPVQERSKTGDTPIAPEAISPEQTMPEVDGEALQENLESDKIQGSDAKPMSTEREVAVHTDSPVNNLESGEERGRVSENIDANESVKELIDGGVMTSSKTDPDVALQADEGPSKPTSDDHQSVKEALLPSEEEITSSPEHPESTMEGAKSLDFSGPDAVLPETLLKHADEPDEQGKEYQQPEPQDSTEHDASAHEGAPGVDCEPSTAVLEQTPETASISGVRGDHGPTTDLQEALTTETSIVDPAPGESELEPTRLENERTITPEETKAPMDPALEKVSSEKKSIPALVEPASCPEPAGEIAEASATCQDANNTDAQSETSVPQQGSNENVKESKRDAVMKPSVETKTDKVPPDVPSNERAMSQVDDEPIVPQNENLEETQPEEAPENANEGAIDVSPETTPGAPAGIPLESQDAPADASAEMAQESGSAKAPEEQPTKKGKKKKKNRRSISSGAQAVADAEIEPPLSPAEVLPVETPPAEISGVVHPTDDTQEATATSEITGTTEAVDAIPAAENDSNVPVESPAETNDATPHIFEHGTDDPVPDPELEAGESTPAGKKNKKNKKKKQSLQPASGAQVTASESASSTEVAGSNIDVPVATERSTTTEDQESVLGETAENVQPFDAAEPSEDKASSETVSAMTAAEKKKARKERKKQRKSALLDGPPAFDSAIDLNPENTSLEHNPGSVGEPALVQEPEAHNASTEGSTVVDELASEQPKIEVATDPEPGVALNEGLDEQSQEPAQQGPEETTTDIAVTATIEAENVELGQPQHHTLPNLAGTPANEEHSRADAEEERTVEIAGVEQEATNEKQVEAEPGDVTLDPAPTMNTDTSLEKLQEEALNENVVPEQTKDAGISFTDIITQDNLDQPQEETQSEKTSPEQVEDSVIPLTDPHGAIGEEAELPTPKKSKNKKKKKKQQSISLEDDPPAAVEDVATEEPQYSSSEKPTEQSEAMEHELTESPEQAEVTRPEEPELTTDTQGPVSKKKAKKDKKKRKSVSFATDEQEAPTKSSETTETTEAGHYFGETGQPPEQANEQMAEASALVQPSQENADSPTADEVQLGETAADQPKDIATVVHGEDDSELNKAGVPQDEQPYRDSITETANTLESADPDPVDQTHSVTREPVNEPTVLEPQGSTSDNTPVVESSEKQEIQQGTGVVALETSERQELESTSEPSAPETPSTSVQESAMAAQEAEQESVPSKSKKDKKKKKKRKTQESIENETPAVPEPSMEEAPVHTDEDNHTTAPEVIKEESELNNAAKHSESSSQDVPALMPGSIARQDETEQAVDDTIHEVKQSEGTEEQTREQPENPQNDDAPVMTAKERKKAKKKEKKRLSKIPDSSEPASTAAESASIVQEEKTQGPLTNAGTTSTEDLTHDATEIQVSAELNPSGPSVDTATPPAEDDGKENQSHGTESHGENDKNLFWTDHMVSSQVDQQQATPFDSPSKPVPENIEAEKVAVSGDPVTLSEEIEVGTEYNASTTEKKATSELDKPSFKNLLAEGFATEVGESDKALTSNGDGSMSQRGTAAQTTGEETMKRTIPTQTDEKFEEKDQEAAPEAKFVAEVPDTPVDDPPATDEEPVSLLPAEAAVSEDMQETNNDPTSVVEKLEAAAHWESLQQAQQPEDTQPDDIFSESNLNSTPSPQNVAREARDSELQVSSARLSPESGAKDDETASPRETILDEADLFSNPLIAERPDGSGAEVINASDSAKEISNDIQAEPRDLLLVSPGEENKEKETPDESDRVGEKPDGIEKRRTLTETIAGLHANIEPALEQLGHEELQDGANIGEGDRTTQSLNRKASKKQKKKAKKQANQTSIEIAAPSFAEPKREIDAESGSEATVRFTAMAGAAESSLTPEEKHIQSQEVQGPQSESSETKPAFEASSVAEEIIPPISREFPVQVTRELQEKEEKQAEAKTTWNSQTFEGDYLEAAEGPAGGHTPQQETPIPITVSTEEEGKSKQEAELQVPEQKEQPALGENVQSAERMFPTHDTKPEDSKPMAEATKAEDFLSKISSQETKQKSGESLGLEAKEPEETGSVSEETKVNPSQDQYHSEALVKERSAKDDEWPLIDWERERVNVLEQTPQSSPEAFAAPFEPDESAKAIKAKANMGPQGQVSEAKLATPEATTESVDHVANEVAPSTEEPDAEPVSEATREDTLDNAESSIPREQTVGEPGSVSQKQSKVASIFPNLERGAFRRPVLTKSSESVKDGAEDETNDQGASRGDAMQVSEAPIAATDGKDNDHIADALVAPEVSTTTVGGLPGEAMIHDIQMPVTSRSTQGNYENPEDTRYAQAETAKTDSLTRGIPLYAPTPIYEQPSALISSPEKVTKPNNNPLSSAIGMPSAVDRDAISPPRSPLQPIAEHEPIDRTMTPIGVMGPGHRTPRLEMKPEHVLPRPETPTRKFTDNALARQAWPTLGRGRDEDLDIRKRGSARTPEREWCTESIPTPERDVPILRPSSMGSMKSVRSTPSQRSLRRMDRSAGDDLRAASQAQTGTRQSSRSPQPPPVEPPLSDLIIENIASSSSYDPVTDKGKRPLRAMTDVYEGWGETPSSPRSPSRPPSIRHRRSMQHLQELETRLDQLISENRLLVAAREAAEDKLRNASVARRKSDHALNERAADLRDREAEVEQLRNSVEWLQKEVSRLTEENEGLTVTNSNITVAHATEIQTVRASSNRELDDLRLQNQQLSNEMQERVRQEIDAALAQKNMELRRLREDLESARDKVKELQQQIAASMQDSVLVFRDEDYFDAACQKLCGHVQQWVLRFSKHSDLRRCRKLDDIQDEKIADRFENAILDGSDTDIYLSDRVRRRDVFMSVVMTMVWEFIFTRYLFGMDREQRQKLKSLEKQLSEVGSRGAVHRWRATTLSLLSKRPAFSRQRQNDTEAVALEIFETLSRLLPPPSNVEAQLLESLRKVLRVAVNLSIEMRTQLAEYIMLPPLQPEYDTNGDLARQVYFNASLMNERSGETTSNEELETQQAVVRVVLFPLVVKKGNDTGEGEEEVVVCPAQVLVARSPKDKKVTRMLSGDRMSLDGTRSIHSIAPSSTMDMSNVI</sequence>
<name>A0A5N7BCI1_9EURO</name>
<organism evidence="2 3">
    <name type="scientific">Aspergillus bertholletiae</name>
    <dbReference type="NCBI Taxonomy" id="1226010"/>
    <lineage>
        <taxon>Eukaryota</taxon>
        <taxon>Fungi</taxon>
        <taxon>Dikarya</taxon>
        <taxon>Ascomycota</taxon>
        <taxon>Pezizomycotina</taxon>
        <taxon>Eurotiomycetes</taxon>
        <taxon>Eurotiomycetidae</taxon>
        <taxon>Eurotiales</taxon>
        <taxon>Aspergillaceae</taxon>
        <taxon>Aspergillus</taxon>
        <taxon>Aspergillus subgen. Circumdati</taxon>
    </lineage>
</organism>
<evidence type="ECO:0000256" key="1">
    <source>
        <dbReference type="SAM" id="MobiDB-lite"/>
    </source>
</evidence>
<feature type="region of interest" description="Disordered" evidence="1">
    <location>
        <begin position="4308"/>
        <end position="4775"/>
    </location>
</feature>
<feature type="region of interest" description="Disordered" evidence="1">
    <location>
        <begin position="832"/>
        <end position="854"/>
    </location>
</feature>
<feature type="region of interest" description="Disordered" evidence="1">
    <location>
        <begin position="2504"/>
        <end position="3278"/>
    </location>
</feature>
<feature type="compositionally biased region" description="Low complexity" evidence="1">
    <location>
        <begin position="10"/>
        <end position="22"/>
    </location>
</feature>
<feature type="compositionally biased region" description="Acidic residues" evidence="1">
    <location>
        <begin position="2898"/>
        <end position="2908"/>
    </location>
</feature>
<feature type="compositionally biased region" description="Polar residues" evidence="1">
    <location>
        <begin position="3384"/>
        <end position="3398"/>
    </location>
</feature>
<feature type="compositionally biased region" description="Basic and acidic residues" evidence="1">
    <location>
        <begin position="1707"/>
        <end position="1740"/>
    </location>
</feature>
<feature type="compositionally biased region" description="Polar residues" evidence="1">
    <location>
        <begin position="3570"/>
        <end position="3579"/>
    </location>
</feature>
<evidence type="ECO:0000313" key="3">
    <source>
        <dbReference type="Proteomes" id="UP000326198"/>
    </source>
</evidence>
<feature type="compositionally biased region" description="Basic residues" evidence="1">
    <location>
        <begin position="2318"/>
        <end position="2329"/>
    </location>
</feature>
<accession>A0A5N7BCI1</accession>
<feature type="compositionally biased region" description="Basic and acidic residues" evidence="1">
    <location>
        <begin position="133"/>
        <end position="163"/>
    </location>
</feature>
<feature type="compositionally biased region" description="Polar residues" evidence="1">
    <location>
        <begin position="4569"/>
        <end position="4583"/>
    </location>
</feature>
<feature type="compositionally biased region" description="Basic and acidic residues" evidence="1">
    <location>
        <begin position="1591"/>
        <end position="1602"/>
    </location>
</feature>
<feature type="compositionally biased region" description="Polar residues" evidence="1">
    <location>
        <begin position="2286"/>
        <end position="2295"/>
    </location>
</feature>
<feature type="compositionally biased region" description="Polar residues" evidence="1">
    <location>
        <begin position="867"/>
        <end position="879"/>
    </location>
</feature>
<feature type="region of interest" description="Disordered" evidence="1">
    <location>
        <begin position="1008"/>
        <end position="1069"/>
    </location>
</feature>
<dbReference type="Proteomes" id="UP000326198">
    <property type="component" value="Unassembled WGS sequence"/>
</dbReference>
<feature type="compositionally biased region" description="Basic and acidic residues" evidence="1">
    <location>
        <begin position="642"/>
        <end position="654"/>
    </location>
</feature>
<feature type="region of interest" description="Disordered" evidence="1">
    <location>
        <begin position="5079"/>
        <end position="5101"/>
    </location>
</feature>
<feature type="compositionally biased region" description="Basic and acidic residues" evidence="1">
    <location>
        <begin position="41"/>
        <end position="50"/>
    </location>
</feature>
<feature type="compositionally biased region" description="Basic residues" evidence="1">
    <location>
        <begin position="3852"/>
        <end position="3865"/>
    </location>
</feature>
<feature type="compositionally biased region" description="Polar residues" evidence="1">
    <location>
        <begin position="4147"/>
        <end position="4156"/>
    </location>
</feature>
<feature type="compositionally biased region" description="Basic and acidic residues" evidence="1">
    <location>
        <begin position="3308"/>
        <end position="3322"/>
    </location>
</feature>
<feature type="compositionally biased region" description="Polar residues" evidence="1">
    <location>
        <begin position="4164"/>
        <end position="4176"/>
    </location>
</feature>
<feature type="compositionally biased region" description="Basic and acidic residues" evidence="1">
    <location>
        <begin position="2774"/>
        <end position="2806"/>
    </location>
</feature>
<feature type="region of interest" description="Disordered" evidence="1">
    <location>
        <begin position="1903"/>
        <end position="1940"/>
    </location>
</feature>
<feature type="compositionally biased region" description="Basic and acidic residues" evidence="1">
    <location>
        <begin position="2686"/>
        <end position="2698"/>
    </location>
</feature>